<evidence type="ECO:0000313" key="2">
    <source>
        <dbReference type="Proteomes" id="UP000789702"/>
    </source>
</evidence>
<name>A0ACA9K5W1_9GLOM</name>
<keyword evidence="2" id="KW-1185">Reference proteome</keyword>
<dbReference type="Proteomes" id="UP000789702">
    <property type="component" value="Unassembled WGS sequence"/>
</dbReference>
<protein>
    <submittedName>
        <fullName evidence="1">1807_t:CDS:1</fullName>
    </submittedName>
</protein>
<accession>A0ACA9K5W1</accession>
<reference evidence="1" key="1">
    <citation type="submission" date="2021-06" db="EMBL/GenBank/DDBJ databases">
        <authorList>
            <person name="Kallberg Y."/>
            <person name="Tangrot J."/>
            <person name="Rosling A."/>
        </authorList>
    </citation>
    <scope>NUCLEOTIDE SEQUENCE</scope>
    <source>
        <strain evidence="1">IL203A</strain>
    </source>
</reference>
<comment type="caution">
    <text evidence="1">The sequence shown here is derived from an EMBL/GenBank/DDBJ whole genome shotgun (WGS) entry which is preliminary data.</text>
</comment>
<sequence length="327" mass="37549">MSSIFSKSISQNESNDDSQNPESRIDSSEYSTSDESISEFDKKRKKAKVKKSVGRPEDPVNKEYIKLGVRDKHGHVAMKCLVSEAFQIIYQKALTIWKSLDGGDNSVRELIAQIHNYDFRLPPYNSFFQDHLELPEIWWSACKVPQHHLQKLALLLLAITPHNAGCERVFSVLNWFTQKCRNRLTIKKVSNMAKLHAYYVTNARHELNYVGQDLSESDFLNMMHNYTNSLTSGAAMFEEDIQLYDSEDDFDIEDNLEDNLEDNSITNDLSEVDSSMLEIENSINLNLALNNMNQPLILDEVIDHGEKDFDIDSLVNQGMQMRNASNR</sequence>
<organism evidence="1 2">
    <name type="scientific">Dentiscutata heterogama</name>
    <dbReference type="NCBI Taxonomy" id="1316150"/>
    <lineage>
        <taxon>Eukaryota</taxon>
        <taxon>Fungi</taxon>
        <taxon>Fungi incertae sedis</taxon>
        <taxon>Mucoromycota</taxon>
        <taxon>Glomeromycotina</taxon>
        <taxon>Glomeromycetes</taxon>
        <taxon>Diversisporales</taxon>
        <taxon>Gigasporaceae</taxon>
        <taxon>Dentiscutata</taxon>
    </lineage>
</organism>
<dbReference type="EMBL" id="CAJVPU010000563">
    <property type="protein sequence ID" value="CAG8454603.1"/>
    <property type="molecule type" value="Genomic_DNA"/>
</dbReference>
<gene>
    <name evidence="1" type="ORF">DHETER_LOCUS1010</name>
</gene>
<evidence type="ECO:0000313" key="1">
    <source>
        <dbReference type="EMBL" id="CAG8454603.1"/>
    </source>
</evidence>
<proteinExistence type="predicted"/>